<evidence type="ECO:0000313" key="6">
    <source>
        <dbReference type="EMBL" id="MCW6511379.1"/>
    </source>
</evidence>
<dbReference type="Gene3D" id="1.20.1330.10">
    <property type="entry name" value="f41 fragment of flagellin, N-terminal domain"/>
    <property type="match status" value="1"/>
</dbReference>
<dbReference type="RefSeq" id="WP_282587756.1">
    <property type="nucleotide sequence ID" value="NZ_JAMOIM010000025.1"/>
</dbReference>
<dbReference type="InterPro" id="IPR001029">
    <property type="entry name" value="Flagellin_N"/>
</dbReference>
<dbReference type="AlphaFoldDB" id="A0AA41Z088"/>
<keyword evidence="6" id="KW-0966">Cell projection</keyword>
<proteinExistence type="inferred from homology"/>
<keyword evidence="2 3" id="KW-0975">Bacterial flagellum</keyword>
<evidence type="ECO:0000256" key="3">
    <source>
        <dbReference type="RuleBase" id="RU362073"/>
    </source>
</evidence>
<dbReference type="Pfam" id="PF00669">
    <property type="entry name" value="Flagellin_N"/>
    <property type="match status" value="1"/>
</dbReference>
<accession>A0AA41Z088</accession>
<protein>
    <recommendedName>
        <fullName evidence="3">Flagellin</fullName>
    </recommendedName>
</protein>
<organism evidence="6 7">
    <name type="scientific">Lichenifustis flavocetrariae</name>
    <dbReference type="NCBI Taxonomy" id="2949735"/>
    <lineage>
        <taxon>Bacteria</taxon>
        <taxon>Pseudomonadati</taxon>
        <taxon>Pseudomonadota</taxon>
        <taxon>Alphaproteobacteria</taxon>
        <taxon>Hyphomicrobiales</taxon>
        <taxon>Lichenihabitantaceae</taxon>
        <taxon>Lichenifustis</taxon>
    </lineage>
</organism>
<feature type="domain" description="Flagellin C-terminal" evidence="5">
    <location>
        <begin position="237"/>
        <end position="320"/>
    </location>
</feature>
<keyword evidence="6" id="KW-0969">Cilium</keyword>
<gene>
    <name evidence="6" type="ORF">M8523_25685</name>
</gene>
<keyword evidence="6" id="KW-0282">Flagellum</keyword>
<dbReference type="SUPFAM" id="SSF64518">
    <property type="entry name" value="Phase 1 flagellin"/>
    <property type="match status" value="1"/>
</dbReference>
<dbReference type="GO" id="GO:0005198">
    <property type="term" value="F:structural molecule activity"/>
    <property type="evidence" value="ECO:0007669"/>
    <property type="project" value="UniProtKB-UniRule"/>
</dbReference>
<dbReference type="PRINTS" id="PR00207">
    <property type="entry name" value="FLAGELLIN"/>
</dbReference>
<dbReference type="EMBL" id="JAMOIM010000025">
    <property type="protein sequence ID" value="MCW6511379.1"/>
    <property type="molecule type" value="Genomic_DNA"/>
</dbReference>
<evidence type="ECO:0000259" key="4">
    <source>
        <dbReference type="Pfam" id="PF00669"/>
    </source>
</evidence>
<evidence type="ECO:0000256" key="1">
    <source>
        <dbReference type="ARBA" id="ARBA00005709"/>
    </source>
</evidence>
<evidence type="ECO:0000259" key="5">
    <source>
        <dbReference type="Pfam" id="PF00700"/>
    </source>
</evidence>
<comment type="function">
    <text evidence="3">Flagellin is the subunit protein which polymerizes to form the filaments of bacterial flagella.</text>
</comment>
<keyword evidence="7" id="KW-1185">Reference proteome</keyword>
<comment type="subcellular location">
    <subcellularLocation>
        <location evidence="3">Secreted</location>
    </subcellularLocation>
    <subcellularLocation>
        <location evidence="3">Bacterial flagellum</location>
    </subcellularLocation>
</comment>
<dbReference type="InterPro" id="IPR046358">
    <property type="entry name" value="Flagellin_C"/>
</dbReference>
<keyword evidence="3" id="KW-0964">Secreted</keyword>
<feature type="domain" description="Flagellin N-terminal" evidence="4">
    <location>
        <begin position="6"/>
        <end position="138"/>
    </location>
</feature>
<dbReference type="GO" id="GO:0009288">
    <property type="term" value="C:bacterial-type flagellum"/>
    <property type="evidence" value="ECO:0007669"/>
    <property type="project" value="UniProtKB-SubCell"/>
</dbReference>
<reference evidence="6" key="1">
    <citation type="submission" date="2022-05" db="EMBL/GenBank/DDBJ databases">
        <authorList>
            <person name="Pankratov T."/>
        </authorList>
    </citation>
    <scope>NUCLEOTIDE SEQUENCE</scope>
    <source>
        <strain evidence="6">BP6-180914</strain>
    </source>
</reference>
<sequence>MSSLLTNNSAMSALQALTATQKSLNATENQISTGLRVGTASDNAAYWSIATTMRSDTGALSAVSDALNLGSSTLNVATQALNSTLTIMNKLKNDIVTAQTPGTDKLQIETDISALQQSLRSITASASFNGVNLLNGTAANANIVASFARGTDGTTSVGTIAVATSSITLTASAASLGILSASMAAVTIGGTATTLTTNSAGTTGTGTDQTTYNADSILGFQLTLATTTNDLTVIQANIEQAITNITKAGAALGGIQTNVNNQATFVSALSDAITSGVGSLVDADMNVASTKLQALQTQQQLGIQSLSIANQNSQLILKLFQ</sequence>
<evidence type="ECO:0000256" key="2">
    <source>
        <dbReference type="ARBA" id="ARBA00023143"/>
    </source>
</evidence>
<dbReference type="Pfam" id="PF00700">
    <property type="entry name" value="Flagellin_C"/>
    <property type="match status" value="1"/>
</dbReference>
<dbReference type="Proteomes" id="UP001165667">
    <property type="component" value="Unassembled WGS sequence"/>
</dbReference>
<name>A0AA41Z088_9HYPH</name>
<dbReference type="PANTHER" id="PTHR42792">
    <property type="entry name" value="FLAGELLIN"/>
    <property type="match status" value="1"/>
</dbReference>
<comment type="similarity">
    <text evidence="1 3">Belongs to the bacterial flagellin family.</text>
</comment>
<evidence type="ECO:0000313" key="7">
    <source>
        <dbReference type="Proteomes" id="UP001165667"/>
    </source>
</evidence>
<dbReference type="InterPro" id="IPR001492">
    <property type="entry name" value="Flagellin"/>
</dbReference>
<dbReference type="GO" id="GO:0005576">
    <property type="term" value="C:extracellular region"/>
    <property type="evidence" value="ECO:0007669"/>
    <property type="project" value="UniProtKB-SubCell"/>
</dbReference>
<dbReference type="PANTHER" id="PTHR42792:SF2">
    <property type="entry name" value="FLAGELLIN"/>
    <property type="match status" value="1"/>
</dbReference>
<comment type="caution">
    <text evidence="6">The sequence shown here is derived from an EMBL/GenBank/DDBJ whole genome shotgun (WGS) entry which is preliminary data.</text>
</comment>